<sequence>MEAKKHQKELEELRKESFINKVLSYEADFIKSLEKSINFVFKKFNAAFELKNPMDESEVLQLTTYIQTSMLETFSLSTSIMKIFDNFNYAVNEEDGKVYFESECILEVFTNYLSISEFKLEFDKENPIFGFLYYLYYSEVKEHNDEAYNILIDFHFKLYGSTVYRDFFKIMKFINRDFVISPNDNHIPIRIALLDSLNLINDLNNNVPNKENIYRIIHAIVGGNEDNVKKYCLSLIGKNSLSQKQITRKHKEFAQRYINEKKL</sequence>
<comment type="caution">
    <text evidence="1">The sequence shown here is derived from an EMBL/GenBank/DDBJ whole genome shotgun (WGS) entry which is preliminary data.</text>
</comment>
<evidence type="ECO:0000313" key="2">
    <source>
        <dbReference type="Proteomes" id="UP001184853"/>
    </source>
</evidence>
<dbReference type="EMBL" id="JAVDQS010000002">
    <property type="protein sequence ID" value="MDR6403969.1"/>
    <property type="molecule type" value="Genomic_DNA"/>
</dbReference>
<proteinExistence type="predicted"/>
<protein>
    <recommendedName>
        <fullName evidence="3">RteC protein</fullName>
    </recommendedName>
</protein>
<gene>
    <name evidence="1" type="ORF">J2781_000884</name>
</gene>
<name>A0ABU1LB71_9FLAO</name>
<accession>A0ABU1LB71</accession>
<organism evidence="1 2">
    <name type="scientific">Chryseobacterium geocarposphaerae</name>
    <dbReference type="NCBI Taxonomy" id="1416776"/>
    <lineage>
        <taxon>Bacteria</taxon>
        <taxon>Pseudomonadati</taxon>
        <taxon>Bacteroidota</taxon>
        <taxon>Flavobacteriia</taxon>
        <taxon>Flavobacteriales</taxon>
        <taxon>Weeksellaceae</taxon>
        <taxon>Chryseobacterium group</taxon>
        <taxon>Chryseobacterium</taxon>
    </lineage>
</organism>
<dbReference type="Proteomes" id="UP001184853">
    <property type="component" value="Unassembled WGS sequence"/>
</dbReference>
<keyword evidence="2" id="KW-1185">Reference proteome</keyword>
<dbReference type="RefSeq" id="WP_115980653.1">
    <property type="nucleotide sequence ID" value="NZ_JAVDQS010000002.1"/>
</dbReference>
<evidence type="ECO:0008006" key="3">
    <source>
        <dbReference type="Google" id="ProtNLM"/>
    </source>
</evidence>
<evidence type="ECO:0000313" key="1">
    <source>
        <dbReference type="EMBL" id="MDR6403969.1"/>
    </source>
</evidence>
<reference evidence="1 2" key="1">
    <citation type="submission" date="2023-07" db="EMBL/GenBank/DDBJ databases">
        <title>Sorghum-associated microbial communities from plants grown in Nebraska, USA.</title>
        <authorList>
            <person name="Schachtman D."/>
        </authorList>
    </citation>
    <scope>NUCLEOTIDE SEQUENCE [LARGE SCALE GENOMIC DNA]</scope>
    <source>
        <strain evidence="1 2">DS1709</strain>
    </source>
</reference>